<dbReference type="NCBIfam" id="TIGR00552">
    <property type="entry name" value="nadE"/>
    <property type="match status" value="1"/>
</dbReference>
<dbReference type="InterPro" id="IPR003010">
    <property type="entry name" value="C-N_Hydrolase"/>
</dbReference>
<feature type="binding site" evidence="7">
    <location>
        <position position="123"/>
    </location>
    <ligand>
        <name>L-glutamine</name>
        <dbReference type="ChEBI" id="CHEBI:58359"/>
    </ligand>
</feature>
<dbReference type="GO" id="GO:0005524">
    <property type="term" value="F:ATP binding"/>
    <property type="evidence" value="ECO:0007669"/>
    <property type="project" value="UniProtKB-UniRule"/>
</dbReference>
<feature type="binding site" evidence="7">
    <location>
        <position position="223"/>
    </location>
    <ligand>
        <name>L-glutamine</name>
        <dbReference type="ChEBI" id="CHEBI:58359"/>
    </ligand>
</feature>
<dbReference type="NCBIfam" id="NF010588">
    <property type="entry name" value="PRK13981.1"/>
    <property type="match status" value="1"/>
</dbReference>
<dbReference type="SUPFAM" id="SSF56317">
    <property type="entry name" value="Carbon-nitrogen hydrolase"/>
    <property type="match status" value="1"/>
</dbReference>
<evidence type="ECO:0000256" key="8">
    <source>
        <dbReference type="PIRNR" id="PIRNR006630"/>
    </source>
</evidence>
<keyword evidence="4 7" id="KW-0547">Nucleotide-binding</keyword>
<feature type="active site" description="For glutaminase activity" evidence="7">
    <location>
        <position position="117"/>
    </location>
</feature>
<dbReference type="AlphaFoldDB" id="A0A0F0CQX8"/>
<evidence type="ECO:0000256" key="1">
    <source>
        <dbReference type="ARBA" id="ARBA00005188"/>
    </source>
</evidence>
<organism evidence="11 12">
    <name type="scientific">Candidatus Omnitrophus magneticus</name>
    <dbReference type="NCBI Taxonomy" id="1609969"/>
    <lineage>
        <taxon>Bacteria</taxon>
        <taxon>Pseudomonadati</taxon>
        <taxon>Candidatus Omnitrophota</taxon>
        <taxon>Candidatus Omnitrophus</taxon>
    </lineage>
</organism>
<sequence>MNKENKKILRVAIGQINQTVGDFAGNIVKIKTAIDSAIEKSVDIIAFPELAVCGYPAEDLLFKEHFIKENIKGLKKIVEHTRGITAIVGFVDMDKKGEIYNAAGVLSDRHFYGAYYKMMLPNYSVFDEKRYFNAGEKNSIFILGDFVNGVGVGKKKHATKECVIFANDFLRQESNGEELLSRAEFGVVICEDLWVDNGPYMAQAAGGADIIFNISASPYHAGKSKERVDLARDRARETNAVIVYANLIGGQDELVFDGASFIVDPRGEIIAGGKHFEEDLVIADINLDKFKKAPVVQKKQNTLKRIYIFPALKQEKINLVKKKFIENSNIQQGNVNSLTKKMGNIEEIYRALVLGTKDYVIKNGFKKIILGLSGGIDSALTAVIACEALGKENVIGVTMPSPYSSSETFNDAKKIAQNLEIMFYEVPIETAMNAYKEILAPVFKDGARGIVEENLQARIRGNILMAFSNNYGWLVLTTGNKSETAVGYSTLYGDTAGGFAVIKDVPKTVVYELSNFINKQTNRELIPKTIIKRAPSAELRPNQKDTDSLPEYNILDQILKLYIEEDKSIIDIQKTGAGKTVIKNIINLVDKSEYKRRQSPPGIRITPKSFGKDRRLPITIMNNIPYIPVKINNEQYLIKTSKKLPKIKWLPRLQ</sequence>
<dbReference type="PROSITE" id="PS50263">
    <property type="entry name" value="CN_HYDROLASE"/>
    <property type="match status" value="1"/>
</dbReference>
<feature type="domain" description="CN hydrolase" evidence="10">
    <location>
        <begin position="9"/>
        <end position="287"/>
    </location>
</feature>
<keyword evidence="6 7" id="KW-0520">NAD</keyword>
<gene>
    <name evidence="7" type="primary">nadE</name>
    <name evidence="11" type="ORF">OMAG_002295</name>
</gene>
<dbReference type="EMBL" id="JYNY01000470">
    <property type="protein sequence ID" value="KJJ83835.1"/>
    <property type="molecule type" value="Genomic_DNA"/>
</dbReference>
<dbReference type="GO" id="GO:0004359">
    <property type="term" value="F:glutaminase activity"/>
    <property type="evidence" value="ECO:0007669"/>
    <property type="project" value="InterPro"/>
</dbReference>
<evidence type="ECO:0000256" key="3">
    <source>
        <dbReference type="ARBA" id="ARBA00022598"/>
    </source>
</evidence>
<comment type="pathway">
    <text evidence="1 7 8">Cofactor biosynthesis; NAD(+) biosynthesis; NAD(+) from deamido-NAD(+) (L-Gln route): step 1/1.</text>
</comment>
<evidence type="ECO:0000256" key="4">
    <source>
        <dbReference type="ARBA" id="ARBA00022741"/>
    </source>
</evidence>
<comment type="catalytic activity">
    <reaction evidence="7 8">
        <text>deamido-NAD(+) + L-glutamine + ATP + H2O = L-glutamate + AMP + diphosphate + NAD(+) + H(+)</text>
        <dbReference type="Rhea" id="RHEA:24384"/>
        <dbReference type="ChEBI" id="CHEBI:15377"/>
        <dbReference type="ChEBI" id="CHEBI:15378"/>
        <dbReference type="ChEBI" id="CHEBI:29985"/>
        <dbReference type="ChEBI" id="CHEBI:30616"/>
        <dbReference type="ChEBI" id="CHEBI:33019"/>
        <dbReference type="ChEBI" id="CHEBI:57540"/>
        <dbReference type="ChEBI" id="CHEBI:58359"/>
        <dbReference type="ChEBI" id="CHEBI:58437"/>
        <dbReference type="ChEBI" id="CHEBI:456215"/>
        <dbReference type="EC" id="6.3.5.1"/>
    </reaction>
</comment>
<evidence type="ECO:0000313" key="11">
    <source>
        <dbReference type="EMBL" id="KJJ83835.1"/>
    </source>
</evidence>
<dbReference type="Gene3D" id="3.40.50.620">
    <property type="entry name" value="HUPs"/>
    <property type="match status" value="1"/>
</dbReference>
<reference evidence="11 12" key="1">
    <citation type="submission" date="2015-02" db="EMBL/GenBank/DDBJ databases">
        <title>Single-cell genomics of uncultivated deep-branching MTB reveals a conserved set of magnetosome genes.</title>
        <authorList>
            <person name="Kolinko S."/>
            <person name="Richter M."/>
            <person name="Glockner F.O."/>
            <person name="Brachmann A."/>
            <person name="Schuler D."/>
        </authorList>
    </citation>
    <scope>NUCLEOTIDE SEQUENCE [LARGE SCALE GENOMIC DNA]</scope>
    <source>
        <strain evidence="11">SKK-01</strain>
    </source>
</reference>
<dbReference type="GO" id="GO:0009435">
    <property type="term" value="P:NAD+ biosynthetic process"/>
    <property type="evidence" value="ECO:0007669"/>
    <property type="project" value="UniProtKB-UniRule"/>
</dbReference>
<dbReference type="EC" id="6.3.5.1" evidence="7 8"/>
<dbReference type="PANTHER" id="PTHR23090:SF9">
    <property type="entry name" value="GLUTAMINE-DEPENDENT NAD(+) SYNTHETASE"/>
    <property type="match status" value="1"/>
</dbReference>
<dbReference type="FunFam" id="3.40.50.620:FF:000106">
    <property type="entry name" value="Glutamine-dependent NAD(+) synthetase"/>
    <property type="match status" value="1"/>
</dbReference>
<comment type="function">
    <text evidence="7">Catalyzes the ATP-dependent amidation of deamido-NAD to form NAD. Uses L-glutamine as a nitrogen source.</text>
</comment>
<keyword evidence="12" id="KW-1185">Reference proteome</keyword>
<comment type="similarity">
    <text evidence="2 7 8">In the C-terminal section; belongs to the NAD synthetase family.</text>
</comment>
<evidence type="ECO:0000313" key="12">
    <source>
        <dbReference type="Proteomes" id="UP000033428"/>
    </source>
</evidence>
<feature type="active site" description="Proton acceptor; for glutaminase activity" evidence="7">
    <location>
        <position position="49"/>
    </location>
</feature>
<feature type="binding site" evidence="7">
    <location>
        <position position="595"/>
    </location>
    <ligand>
        <name>deamido-NAD(+)</name>
        <dbReference type="ChEBI" id="CHEBI:58437"/>
        <note>ligand shared between two neighboring subunits</note>
    </ligand>
</feature>
<dbReference type="SUPFAM" id="SSF52402">
    <property type="entry name" value="Adenine nucleotide alpha hydrolases-like"/>
    <property type="match status" value="1"/>
</dbReference>
<dbReference type="GO" id="GO:0008795">
    <property type="term" value="F:NAD+ synthase activity"/>
    <property type="evidence" value="ECO:0007669"/>
    <property type="project" value="UniProtKB-UniRule"/>
</dbReference>
<dbReference type="UniPathway" id="UPA00253">
    <property type="reaction ID" value="UER00334"/>
</dbReference>
<dbReference type="Proteomes" id="UP000033428">
    <property type="component" value="Unassembled WGS sequence"/>
</dbReference>
<comment type="caution">
    <text evidence="11">The sequence shown here is derived from an EMBL/GenBank/DDBJ whole genome shotgun (WGS) entry which is preliminary data.</text>
</comment>
<dbReference type="Gene3D" id="3.60.110.10">
    <property type="entry name" value="Carbon-nitrogen hydrolase"/>
    <property type="match status" value="1"/>
</dbReference>
<feature type="binding site" evidence="7">
    <location>
        <position position="217"/>
    </location>
    <ligand>
        <name>L-glutamine</name>
        <dbReference type="ChEBI" id="CHEBI:58359"/>
    </ligand>
</feature>
<keyword evidence="3 7" id="KW-0436">Ligase</keyword>
<feature type="active site" description="Nucleophile; for glutaminase activity" evidence="7">
    <location>
        <position position="190"/>
    </location>
</feature>
<comment type="similarity">
    <text evidence="9">Belongs to the NAD synthetase family.</text>
</comment>
<dbReference type="InterPro" id="IPR014445">
    <property type="entry name" value="Gln-dep_NAD_synthase"/>
</dbReference>
<dbReference type="CDD" id="cd07570">
    <property type="entry name" value="GAT_Gln-NAD-synth"/>
    <property type="match status" value="1"/>
</dbReference>
<evidence type="ECO:0000256" key="7">
    <source>
        <dbReference type="HAMAP-Rule" id="MF_02090"/>
    </source>
</evidence>
<feature type="binding site" evidence="7">
    <location>
        <begin position="371"/>
        <end position="378"/>
    </location>
    <ligand>
        <name>ATP</name>
        <dbReference type="ChEBI" id="CHEBI:30616"/>
    </ligand>
</feature>
<evidence type="ECO:0000256" key="5">
    <source>
        <dbReference type="ARBA" id="ARBA00022840"/>
    </source>
</evidence>
<dbReference type="InterPro" id="IPR022310">
    <property type="entry name" value="NAD/GMP_synthase"/>
</dbReference>
<dbReference type="PANTHER" id="PTHR23090">
    <property type="entry name" value="NH 3 /GLUTAMINE-DEPENDENT NAD + SYNTHETASE"/>
    <property type="match status" value="1"/>
</dbReference>
<dbReference type="InterPro" id="IPR003694">
    <property type="entry name" value="NAD_synthase"/>
</dbReference>
<dbReference type="Pfam" id="PF02540">
    <property type="entry name" value="NAD_synthase"/>
    <property type="match status" value="1"/>
</dbReference>
<dbReference type="GO" id="GO:0003952">
    <property type="term" value="F:NAD+ synthase (glutamine-hydrolyzing) activity"/>
    <property type="evidence" value="ECO:0007669"/>
    <property type="project" value="UniProtKB-UniRule"/>
</dbReference>
<evidence type="ECO:0000256" key="9">
    <source>
        <dbReference type="RuleBase" id="RU003811"/>
    </source>
</evidence>
<protein>
    <recommendedName>
        <fullName evidence="7 8">Glutamine-dependent NAD(+) synthetase</fullName>
        <ecNumber evidence="7 8">6.3.5.1</ecNumber>
    </recommendedName>
    <alternativeName>
        <fullName evidence="7 8">NAD(+) synthase [glutamine-hydrolyzing]</fullName>
    </alternativeName>
</protein>
<keyword evidence="5 7" id="KW-0067">ATP-binding</keyword>
<feature type="binding site" evidence="7">
    <location>
        <position position="478"/>
    </location>
    <ligand>
        <name>ATP</name>
        <dbReference type="ChEBI" id="CHEBI:30616"/>
    </ligand>
</feature>
<dbReference type="Pfam" id="PF00795">
    <property type="entry name" value="CN_hydrolase"/>
    <property type="match status" value="1"/>
</dbReference>
<feature type="binding site" evidence="7">
    <location>
        <position position="454"/>
    </location>
    <ligand>
        <name>deamido-NAD(+)</name>
        <dbReference type="ChEBI" id="CHEBI:58437"/>
        <note>ligand shared between two neighboring subunits</note>
    </ligand>
</feature>
<dbReference type="InterPro" id="IPR036526">
    <property type="entry name" value="C-N_Hydrolase_sf"/>
</dbReference>
<dbReference type="PATRIC" id="fig|1609969.3.peg.2457"/>
<evidence type="ECO:0000256" key="2">
    <source>
        <dbReference type="ARBA" id="ARBA00007145"/>
    </source>
</evidence>
<dbReference type="CDD" id="cd00553">
    <property type="entry name" value="NAD_synthase"/>
    <property type="match status" value="1"/>
</dbReference>
<dbReference type="PIRSF" id="PIRSF006630">
    <property type="entry name" value="NADS_GAT"/>
    <property type="match status" value="1"/>
</dbReference>
<accession>A0A0F0CQX8</accession>
<dbReference type="InterPro" id="IPR014729">
    <property type="entry name" value="Rossmann-like_a/b/a_fold"/>
</dbReference>
<name>A0A0F0CQX8_9BACT</name>
<dbReference type="HAMAP" id="MF_02090">
    <property type="entry name" value="NadE_glutamine_dep"/>
    <property type="match status" value="1"/>
</dbReference>
<evidence type="ECO:0000259" key="10">
    <source>
        <dbReference type="PROSITE" id="PS50263"/>
    </source>
</evidence>
<evidence type="ECO:0000256" key="6">
    <source>
        <dbReference type="ARBA" id="ARBA00023027"/>
    </source>
</evidence>
<comment type="caution">
    <text evidence="7">Lacks conserved residue(s) required for the propagation of feature annotation.</text>
</comment>
<dbReference type="GO" id="GO:0005737">
    <property type="term" value="C:cytoplasm"/>
    <property type="evidence" value="ECO:0007669"/>
    <property type="project" value="InterPro"/>
</dbReference>
<proteinExistence type="inferred from homology"/>
<feature type="binding site" evidence="7">
    <location>
        <position position="483"/>
    </location>
    <ligand>
        <name>deamido-NAD(+)</name>
        <dbReference type="ChEBI" id="CHEBI:58437"/>
        <note>ligand shared between two neighboring subunits</note>
    </ligand>
</feature>